<name>A0A0E1W074_BURPE</name>
<reference evidence="3" key="1">
    <citation type="submission" date="2007-08" db="EMBL/GenBank/DDBJ databases">
        <title>Annotation of Burkholderia pseudomallei 1710a.</title>
        <authorList>
            <person name="Harkins D.M."/>
            <person name="DeShazer D."/>
            <person name="Woods D.E."/>
            <person name="Brinkac L.M."/>
            <person name="Brown K.A."/>
            <person name="Hung G.C."/>
            <person name="Tuanyok A."/>
            <person name="Zhang B."/>
            <person name="Nierman W.C."/>
        </authorList>
    </citation>
    <scope>NUCLEOTIDE SEQUENCE [LARGE SCALE GENOMIC DNA]</scope>
    <source>
        <strain evidence="3">1710a</strain>
    </source>
</reference>
<feature type="compositionally biased region" description="Basic residues" evidence="1">
    <location>
        <begin position="68"/>
        <end position="77"/>
    </location>
</feature>
<dbReference type="EMBL" id="CM000833">
    <property type="protein sequence ID" value="EET03042.1"/>
    <property type="molecule type" value="Genomic_DNA"/>
</dbReference>
<accession>A0A0E1W074</accession>
<organism evidence="2 3">
    <name type="scientific">Burkholderia pseudomallei 1710a</name>
    <dbReference type="NCBI Taxonomy" id="320371"/>
    <lineage>
        <taxon>Bacteria</taxon>
        <taxon>Pseudomonadati</taxon>
        <taxon>Pseudomonadota</taxon>
        <taxon>Betaproteobacteria</taxon>
        <taxon>Burkholderiales</taxon>
        <taxon>Burkholderiaceae</taxon>
        <taxon>Burkholderia</taxon>
        <taxon>pseudomallei group</taxon>
    </lineage>
</organism>
<evidence type="ECO:0000313" key="3">
    <source>
        <dbReference type="Proteomes" id="UP000001812"/>
    </source>
</evidence>
<evidence type="ECO:0000256" key="1">
    <source>
        <dbReference type="SAM" id="MobiDB-lite"/>
    </source>
</evidence>
<dbReference type="AlphaFoldDB" id="A0A0E1W074"/>
<protein>
    <submittedName>
        <fullName evidence="2">Uncharacterized protein</fullName>
    </submittedName>
</protein>
<feature type="region of interest" description="Disordered" evidence="1">
    <location>
        <begin position="50"/>
        <end position="77"/>
    </location>
</feature>
<sequence length="77" mass="8048">MSSTKPRRRARSVTRGFAPGAACCAAHRASPWAMHARDADSRAGIAVAARRRATRVSSASPRPPGPAGKRRHACAAS</sequence>
<dbReference type="HOGENOM" id="CLU_2631420_0_0_4"/>
<proteinExistence type="predicted"/>
<reference evidence="2 3" key="2">
    <citation type="submission" date="2009-05" db="EMBL/GenBank/DDBJ databases">
        <authorList>
            <person name="Harkins D.M."/>
            <person name="DeShazer D."/>
            <person name="Woods D.E."/>
            <person name="Brinkac L.M."/>
            <person name="Brown K.A."/>
            <person name="Hung G.C."/>
            <person name="Tuanyok A."/>
            <person name="Zhang B."/>
            <person name="Nierman W.C."/>
        </authorList>
    </citation>
    <scope>NUCLEOTIDE SEQUENCE [LARGE SCALE GENOMIC DNA]</scope>
    <source>
        <strain evidence="2 3">1710a</strain>
    </source>
</reference>
<evidence type="ECO:0000313" key="2">
    <source>
        <dbReference type="EMBL" id="EET03042.1"/>
    </source>
</evidence>
<gene>
    <name evidence="2" type="ORF">BURPS1710A_A3158</name>
</gene>
<dbReference type="Proteomes" id="UP000001812">
    <property type="component" value="Chromosome II"/>
</dbReference>